<dbReference type="PANTHER" id="PTHR36978">
    <property type="entry name" value="P-LOOP CONTAINING NUCLEOTIDE TRIPHOSPHATE HYDROLASE"/>
    <property type="match status" value="1"/>
</dbReference>
<gene>
    <name evidence="1" type="ORF">INT46_000791</name>
</gene>
<protein>
    <recommendedName>
        <fullName evidence="3">P-loop containing nucleoside triphosphate hydrolase protein</fullName>
    </recommendedName>
</protein>
<comment type="caution">
    <text evidence="1">The sequence shown here is derived from an EMBL/GenBank/DDBJ whole genome shotgun (WGS) entry which is preliminary data.</text>
</comment>
<dbReference type="AlphaFoldDB" id="A0A8H7RD72"/>
<dbReference type="PANTHER" id="PTHR36978:SF4">
    <property type="entry name" value="P-LOOP CONTAINING NUCLEOSIDE TRIPHOSPHATE HYDROLASE PROTEIN"/>
    <property type="match status" value="1"/>
</dbReference>
<reference evidence="1" key="1">
    <citation type="submission" date="2020-12" db="EMBL/GenBank/DDBJ databases">
        <title>Metabolic potential, ecology and presence of endohyphal bacteria is reflected in genomic diversity of Mucoromycotina.</title>
        <authorList>
            <person name="Muszewska A."/>
            <person name="Okrasinska A."/>
            <person name="Steczkiewicz K."/>
            <person name="Drgas O."/>
            <person name="Orlowska M."/>
            <person name="Perlinska-Lenart U."/>
            <person name="Aleksandrzak-Piekarczyk T."/>
            <person name="Szatraj K."/>
            <person name="Zielenkiewicz U."/>
            <person name="Pilsyk S."/>
            <person name="Malc E."/>
            <person name="Mieczkowski P."/>
            <person name="Kruszewska J.S."/>
            <person name="Biernat P."/>
            <person name="Pawlowska J."/>
        </authorList>
    </citation>
    <scope>NUCLEOTIDE SEQUENCE</scope>
    <source>
        <strain evidence="1">CBS 226.32</strain>
    </source>
</reference>
<dbReference type="OrthoDB" id="408152at2759"/>
<organism evidence="1 2">
    <name type="scientific">Mucor plumbeus</name>
    <dbReference type="NCBI Taxonomy" id="97098"/>
    <lineage>
        <taxon>Eukaryota</taxon>
        <taxon>Fungi</taxon>
        <taxon>Fungi incertae sedis</taxon>
        <taxon>Mucoromycota</taxon>
        <taxon>Mucoromycotina</taxon>
        <taxon>Mucoromycetes</taxon>
        <taxon>Mucorales</taxon>
        <taxon>Mucorineae</taxon>
        <taxon>Mucoraceae</taxon>
        <taxon>Mucor</taxon>
    </lineage>
</organism>
<dbReference type="Proteomes" id="UP000650833">
    <property type="component" value="Unassembled WGS sequence"/>
</dbReference>
<evidence type="ECO:0000313" key="2">
    <source>
        <dbReference type="Proteomes" id="UP000650833"/>
    </source>
</evidence>
<proteinExistence type="predicted"/>
<dbReference type="Gene3D" id="3.40.50.300">
    <property type="entry name" value="P-loop containing nucleotide triphosphate hydrolases"/>
    <property type="match status" value="1"/>
</dbReference>
<accession>A0A8H7RD72</accession>
<dbReference type="Pfam" id="PF17784">
    <property type="entry name" value="Sulfotransfer_4"/>
    <property type="match status" value="1"/>
</dbReference>
<keyword evidence="2" id="KW-1185">Reference proteome</keyword>
<dbReference type="InterPro" id="IPR027417">
    <property type="entry name" value="P-loop_NTPase"/>
</dbReference>
<evidence type="ECO:0008006" key="3">
    <source>
        <dbReference type="Google" id="ProtNLM"/>
    </source>
</evidence>
<dbReference type="InterPro" id="IPR040632">
    <property type="entry name" value="Sulfotransfer_4"/>
</dbReference>
<dbReference type="EMBL" id="JAEPRC010000104">
    <property type="protein sequence ID" value="KAG2209021.1"/>
    <property type="molecule type" value="Genomic_DNA"/>
</dbReference>
<name>A0A8H7RD72_9FUNG</name>
<dbReference type="SUPFAM" id="SSF52540">
    <property type="entry name" value="P-loop containing nucleoside triphosphate hydrolases"/>
    <property type="match status" value="1"/>
</dbReference>
<sequence length="257" mass="29554">MLSIQDIKKHQESQQETNFLKVLGAGFGRTGTKSLRNALNLLGYNTHHMENVLMDPTQVPEIFEEAYKHPKAPVDWLRAYKGYDAAVDWPSTAFFDKLYKLNPDAKVILTIRDPEKWHHSVCSTIHEWPAVDDTWPKQILRARKMARVIVRDGELGGDNVKERKDELIKKFNKHTEHVKAIVKPKNLLIMELGQGWETLCPFMNLEIPEGIPYPHDNKRENFKAQLQDVKEQVIKAQLQDVKEQVIKAHGANAAATY</sequence>
<evidence type="ECO:0000313" key="1">
    <source>
        <dbReference type="EMBL" id="KAG2209021.1"/>
    </source>
</evidence>